<sequence>MRRRNTVFDEILPAKVLALSTIIQSVEARELWIITEVEFDTGFWEVEIRKDGQKIKLAIDPRNGEISR</sequence>
<evidence type="ECO:0000313" key="2">
    <source>
        <dbReference type="EMBL" id="OOP57860.1"/>
    </source>
</evidence>
<gene>
    <name evidence="2" type="ORF">AYP45_01050</name>
</gene>
<proteinExistence type="predicted"/>
<evidence type="ECO:0000259" key="1">
    <source>
        <dbReference type="Pfam" id="PF13670"/>
    </source>
</evidence>
<dbReference type="Pfam" id="PF13670">
    <property type="entry name" value="PepSY_2"/>
    <property type="match status" value="1"/>
</dbReference>
<dbReference type="InterPro" id="IPR025711">
    <property type="entry name" value="PepSY"/>
</dbReference>
<evidence type="ECO:0000313" key="3">
    <source>
        <dbReference type="Proteomes" id="UP000189681"/>
    </source>
</evidence>
<name>A0A1V4AXJ9_9BACT</name>
<dbReference type="Proteomes" id="UP000189681">
    <property type="component" value="Unassembled WGS sequence"/>
</dbReference>
<dbReference type="EMBL" id="AYTS01000010">
    <property type="protein sequence ID" value="OOP57860.1"/>
    <property type="molecule type" value="Genomic_DNA"/>
</dbReference>
<feature type="domain" description="PepSY" evidence="1">
    <location>
        <begin position="17"/>
        <end position="67"/>
    </location>
</feature>
<dbReference type="AlphaFoldDB" id="A0A1V4AXJ9"/>
<reference evidence="2 3" key="1">
    <citation type="journal article" date="2017" name="Water Res.">
        <title>Discovery and metagenomic analysis of an anammox bacterial enrichment related to Candidatus "Brocadia caroliniensis" in a full-scale glycerol-fed nitritation-denitritation separate centrate treatment process.</title>
        <authorList>
            <person name="Park H."/>
            <person name="Brotto A.C."/>
            <person name="van Loosdrecht M.C."/>
            <person name="Chandran K."/>
        </authorList>
    </citation>
    <scope>NUCLEOTIDE SEQUENCE [LARGE SCALE GENOMIC DNA]</scope>
    <source>
        <strain evidence="2">26THWARD</strain>
    </source>
</reference>
<comment type="caution">
    <text evidence="2">The sequence shown here is derived from an EMBL/GenBank/DDBJ whole genome shotgun (WGS) entry which is preliminary data.</text>
</comment>
<protein>
    <recommendedName>
        <fullName evidence="1">PepSY domain-containing protein</fullName>
    </recommendedName>
</protein>
<accession>A0A1V4AXJ9</accession>
<organism evidence="2 3">
    <name type="scientific">Candidatus Brocadia carolinensis</name>
    <dbReference type="NCBI Taxonomy" id="1004156"/>
    <lineage>
        <taxon>Bacteria</taxon>
        <taxon>Pseudomonadati</taxon>
        <taxon>Planctomycetota</taxon>
        <taxon>Candidatus Brocadiia</taxon>
        <taxon>Candidatus Brocadiales</taxon>
        <taxon>Candidatus Brocadiaceae</taxon>
        <taxon>Candidatus Brocadia</taxon>
    </lineage>
</organism>